<evidence type="ECO:0000313" key="1">
    <source>
        <dbReference type="EMBL" id="URW75325.1"/>
    </source>
</evidence>
<protein>
    <submittedName>
        <fullName evidence="1">YkgJ family cysteine cluster protein</fullName>
    </submittedName>
</protein>
<dbReference type="RefSeq" id="WP_250751383.1">
    <property type="nucleotide sequence ID" value="NZ_CP098401.1"/>
</dbReference>
<dbReference type="Proteomes" id="UP001055580">
    <property type="component" value="Chromosome"/>
</dbReference>
<reference evidence="1" key="1">
    <citation type="submission" date="2022-05" db="EMBL/GenBank/DDBJ databases">
        <title>Sphingomonas sp. strain RMG20 Genome sequencing and assembly.</title>
        <authorList>
            <person name="Kim I."/>
        </authorList>
    </citation>
    <scope>NUCLEOTIDE SEQUENCE</scope>
    <source>
        <strain evidence="1">RMG20</strain>
    </source>
</reference>
<gene>
    <name evidence="1" type="ORF">M9980_12400</name>
</gene>
<organism evidence="1 2">
    <name type="scientific">Sphingomonas donggukensis</name>
    <dbReference type="NCBI Taxonomy" id="2949093"/>
    <lineage>
        <taxon>Bacteria</taxon>
        <taxon>Pseudomonadati</taxon>
        <taxon>Pseudomonadota</taxon>
        <taxon>Alphaproteobacteria</taxon>
        <taxon>Sphingomonadales</taxon>
        <taxon>Sphingomonadaceae</taxon>
        <taxon>Sphingomonas</taxon>
    </lineage>
</organism>
<dbReference type="InterPro" id="IPR005358">
    <property type="entry name" value="Puta_zinc/iron-chelating_dom"/>
</dbReference>
<name>A0ABY4TTZ9_9SPHN</name>
<dbReference type="Pfam" id="PF03692">
    <property type="entry name" value="CxxCxxCC"/>
    <property type="match status" value="1"/>
</dbReference>
<accession>A0ABY4TTZ9</accession>
<sequence>MRRQDNAVPDEDSGQPDDAARLCVECGLCCNGALFTHAKLEPSETDRAPSSTTTPEGGPAFHLPCPLLTDAGCSIYETRFGICRSFRCALLRRVTAGEVGIDEGLARVAEAKRLIARATDGAPTGATIAERLRLGPPTVSLDGDGGSTRTSAQQYLASVAVDMHLDRHFRIRNKRFGMAS</sequence>
<evidence type="ECO:0000313" key="2">
    <source>
        <dbReference type="Proteomes" id="UP001055580"/>
    </source>
</evidence>
<proteinExistence type="predicted"/>
<dbReference type="EMBL" id="CP098401">
    <property type="protein sequence ID" value="URW75325.1"/>
    <property type="molecule type" value="Genomic_DNA"/>
</dbReference>
<keyword evidence="2" id="KW-1185">Reference proteome</keyword>